<dbReference type="Pfam" id="PF06742">
    <property type="entry name" value="DUF1214"/>
    <property type="match status" value="1"/>
</dbReference>
<dbReference type="SUPFAM" id="SSF160935">
    <property type="entry name" value="VPA0735-like"/>
    <property type="match status" value="1"/>
</dbReference>
<dbReference type="Gene3D" id="2.60.120.600">
    <property type="entry name" value="Domain of unknown function DUF1214, C-terminal domain"/>
    <property type="match status" value="1"/>
</dbReference>
<evidence type="ECO:0000313" key="3">
    <source>
        <dbReference type="EMBL" id="PJJ55636.1"/>
    </source>
</evidence>
<dbReference type="InterPro" id="IPR037049">
    <property type="entry name" value="DUF1214_C_sf"/>
</dbReference>
<dbReference type="InterPro" id="IPR037050">
    <property type="entry name" value="DUF1254_sf"/>
</dbReference>
<dbReference type="Gene3D" id="2.60.40.1610">
    <property type="entry name" value="Domain of unknown function DUF1254"/>
    <property type="match status" value="1"/>
</dbReference>
<evidence type="ECO:0008006" key="5">
    <source>
        <dbReference type="Google" id="ProtNLM"/>
    </source>
</evidence>
<feature type="domain" description="DUF1254" evidence="2">
    <location>
        <begin position="48"/>
        <end position="175"/>
    </location>
</feature>
<dbReference type="OrthoDB" id="40820at2"/>
<dbReference type="InterPro" id="IPR010621">
    <property type="entry name" value="DUF1214"/>
</dbReference>
<dbReference type="EMBL" id="PGFB01000005">
    <property type="protein sequence ID" value="PJJ55636.1"/>
    <property type="molecule type" value="Genomic_DNA"/>
</dbReference>
<gene>
    <name evidence="3" type="ORF">CLV54_2983</name>
</gene>
<name>A0A2M9BCF7_9MICO</name>
<dbReference type="Pfam" id="PF06863">
    <property type="entry name" value="DUF1254"/>
    <property type="match status" value="1"/>
</dbReference>
<keyword evidence="4" id="KW-1185">Reference proteome</keyword>
<evidence type="ECO:0000259" key="2">
    <source>
        <dbReference type="Pfam" id="PF06863"/>
    </source>
</evidence>
<dbReference type="AlphaFoldDB" id="A0A2M9BCF7"/>
<dbReference type="PANTHER" id="PTHR36509">
    <property type="entry name" value="BLL3101 PROTEIN"/>
    <property type="match status" value="1"/>
</dbReference>
<reference evidence="3 4" key="1">
    <citation type="submission" date="2017-11" db="EMBL/GenBank/DDBJ databases">
        <title>Genomic Encyclopedia of Archaeal and Bacterial Type Strains, Phase II (KMG-II): From Individual Species to Whole Genera.</title>
        <authorList>
            <person name="Goeker M."/>
        </authorList>
    </citation>
    <scope>NUCLEOTIDE SEQUENCE [LARGE SCALE GENOMIC DNA]</scope>
    <source>
        <strain evidence="3 4">DSM 25625</strain>
    </source>
</reference>
<evidence type="ECO:0000259" key="1">
    <source>
        <dbReference type="Pfam" id="PF06742"/>
    </source>
</evidence>
<sequence length="450" mass="48833">MQTVDDDRSLAELAAEAYLVGFPLVFDLEQALRNVETGIGAAPAAPYNTFSRATSLAGPQDTFVSINNDTVYLMSTVDLSVGPLVLHVPDTQGRYYVLQFVSAWTDNFAYIGLRATGTAEAEFLLVPAGWHGDAGGRTVVEFPTRVGNIVGRIACDGESDLLAVRDLQEQFTLTPLTPAPADPEGIPTPESGVAEGLDFWEKFRVWLAAFPAAPQYSQLLESFAPLGLLESRSPYIDPAAELAEALRAGMATARQGLVDALHSGAGTPEVDGWKVTTHIFDYNDDYFGIGTIDSPEWRISDLRTRIGQRAAAALAGLWGNHGYEASYPMTYVDSDGEPLHGSHSYRLRLAPTPPVSAFWSLTMYDLPDFFLVSNEIERYSLGDRTTGIVEDDDGAITITMSHVRPTDPAAPANWLPAPDGLFRPILRLYGPGSDILDGRYTVPAIERADE</sequence>
<dbReference type="PANTHER" id="PTHR36509:SF2">
    <property type="entry name" value="BLL3101 PROTEIN"/>
    <property type="match status" value="1"/>
</dbReference>
<accession>A0A2M9BCF7</accession>
<evidence type="ECO:0000313" key="4">
    <source>
        <dbReference type="Proteomes" id="UP000230161"/>
    </source>
</evidence>
<organism evidence="3 4">
    <name type="scientific">Compostimonas suwonensis</name>
    <dbReference type="NCBI Taxonomy" id="1048394"/>
    <lineage>
        <taxon>Bacteria</taxon>
        <taxon>Bacillati</taxon>
        <taxon>Actinomycetota</taxon>
        <taxon>Actinomycetes</taxon>
        <taxon>Micrococcales</taxon>
        <taxon>Microbacteriaceae</taxon>
        <taxon>Compostimonas</taxon>
    </lineage>
</organism>
<dbReference type="InterPro" id="IPR010679">
    <property type="entry name" value="DUF1254"/>
</dbReference>
<comment type="caution">
    <text evidence="3">The sequence shown here is derived from an EMBL/GenBank/DDBJ whole genome shotgun (WGS) entry which is preliminary data.</text>
</comment>
<proteinExistence type="predicted"/>
<feature type="domain" description="DUF1214" evidence="1">
    <location>
        <begin position="324"/>
        <end position="431"/>
    </location>
</feature>
<dbReference type="Proteomes" id="UP000230161">
    <property type="component" value="Unassembled WGS sequence"/>
</dbReference>
<protein>
    <recommendedName>
        <fullName evidence="5">DUF1254 domain-containing protein</fullName>
    </recommendedName>
</protein>
<dbReference type="RefSeq" id="WP_100345743.1">
    <property type="nucleotide sequence ID" value="NZ_PGFB01000005.1"/>
</dbReference>